<protein>
    <submittedName>
        <fullName evidence="3">PHD-type domain-containing protein</fullName>
    </submittedName>
</protein>
<dbReference type="AlphaFoldDB" id="A0A915CCV9"/>
<evidence type="ECO:0000313" key="3">
    <source>
        <dbReference type="WBParaSite" id="PgR123_g010_t05"/>
    </source>
</evidence>
<accession>A0A915CCV9</accession>
<dbReference type="WBParaSite" id="PgR123_g010_t05">
    <property type="protein sequence ID" value="PgR123_g010_t05"/>
    <property type="gene ID" value="PgR123_g010"/>
</dbReference>
<sequence>MDTLLDLDVAYRMCMEQLIASERMLRRKNLSIDEMNKLLDRAERELVLAQEIAYWKRNALLSTDKHLCTITGRKNKPKPEKRKLLIRRLEKKTFLVSRSSFLKARRNFTCKLVDVDNP</sequence>
<evidence type="ECO:0000256" key="1">
    <source>
        <dbReference type="SAM" id="Coils"/>
    </source>
</evidence>
<keyword evidence="1" id="KW-0175">Coiled coil</keyword>
<reference evidence="3" key="1">
    <citation type="submission" date="2022-11" db="UniProtKB">
        <authorList>
            <consortium name="WormBaseParasite"/>
        </authorList>
    </citation>
    <scope>IDENTIFICATION</scope>
</reference>
<keyword evidence="2" id="KW-1185">Reference proteome</keyword>
<dbReference type="Proteomes" id="UP000887569">
    <property type="component" value="Unplaced"/>
</dbReference>
<proteinExistence type="predicted"/>
<evidence type="ECO:0000313" key="2">
    <source>
        <dbReference type="Proteomes" id="UP000887569"/>
    </source>
</evidence>
<organism evidence="2 3">
    <name type="scientific">Parascaris univalens</name>
    <name type="common">Nematode worm</name>
    <dbReference type="NCBI Taxonomy" id="6257"/>
    <lineage>
        <taxon>Eukaryota</taxon>
        <taxon>Metazoa</taxon>
        <taxon>Ecdysozoa</taxon>
        <taxon>Nematoda</taxon>
        <taxon>Chromadorea</taxon>
        <taxon>Rhabditida</taxon>
        <taxon>Spirurina</taxon>
        <taxon>Ascaridomorpha</taxon>
        <taxon>Ascaridoidea</taxon>
        <taxon>Ascarididae</taxon>
        <taxon>Parascaris</taxon>
    </lineage>
</organism>
<name>A0A915CCV9_PARUN</name>
<feature type="coiled-coil region" evidence="1">
    <location>
        <begin position="25"/>
        <end position="52"/>
    </location>
</feature>